<evidence type="ECO:0000313" key="5">
    <source>
        <dbReference type="Proteomes" id="UP000182114"/>
    </source>
</evidence>
<name>A0A1G7LTD6_9FLAO</name>
<dbReference type="Pfam" id="PF12796">
    <property type="entry name" value="Ank_2"/>
    <property type="match status" value="1"/>
</dbReference>
<dbReference type="AlphaFoldDB" id="A0A1G7LTD6"/>
<dbReference type="Gene3D" id="1.25.40.20">
    <property type="entry name" value="Ankyrin repeat-containing domain"/>
    <property type="match status" value="2"/>
</dbReference>
<proteinExistence type="predicted"/>
<sequence length="378" mass="42659">MGIFKKLFGGNSKKSPKEEENKTSEYDLKWISADQNPWNLKILDLRPISQTMLSTSKDPKMATNAVSYSQEDGTTFKDYQPQSEKTIFSNLVISIDEKLEEGVLFNPSTMENKWAIYFMNNRLIFIRSWLREAFVVAKTVQENNQLKVTEIKGEFTNNESPEMTQSILMFLLFSHSLNETVPAPIPKDLEDNTDKAGMWAFSTYGNMAHLGYFGEDFNYQTDLKLRTHSLLHIAIARGDLNKINEQLDKSTNVNCLAGDGLSTLQWAMTADSNVLSLLLDKGANPNTRSTEGATPIMNAVQSDKIEHLNILIKNQADLNAKDDRGFTALHRASEMGRKEMVRILLENGANKNVEAENHTPLSLAIAMKNEEIIKLLEK</sequence>
<accession>A0A1G7LTD6</accession>
<gene>
    <name evidence="4" type="ORF">SAMN04487992_12129</name>
</gene>
<organism evidence="4 5">
    <name type="scientific">Cellulophaga baltica</name>
    <dbReference type="NCBI Taxonomy" id="76594"/>
    <lineage>
        <taxon>Bacteria</taxon>
        <taxon>Pseudomonadati</taxon>
        <taxon>Bacteroidota</taxon>
        <taxon>Flavobacteriia</taxon>
        <taxon>Flavobacteriales</taxon>
        <taxon>Flavobacteriaceae</taxon>
        <taxon>Cellulophaga</taxon>
    </lineage>
</organism>
<feature type="repeat" description="ANK" evidence="3">
    <location>
        <begin position="324"/>
        <end position="356"/>
    </location>
</feature>
<dbReference type="RefSeq" id="WP_074539527.1">
    <property type="nucleotide sequence ID" value="NZ_FNBD01000021.1"/>
</dbReference>
<dbReference type="InterPro" id="IPR036770">
    <property type="entry name" value="Ankyrin_rpt-contain_sf"/>
</dbReference>
<keyword evidence="5" id="KW-1185">Reference proteome</keyword>
<evidence type="ECO:0000256" key="2">
    <source>
        <dbReference type="ARBA" id="ARBA00023043"/>
    </source>
</evidence>
<dbReference type="SMART" id="SM00248">
    <property type="entry name" value="ANK"/>
    <property type="match status" value="4"/>
</dbReference>
<evidence type="ECO:0000256" key="1">
    <source>
        <dbReference type="ARBA" id="ARBA00022737"/>
    </source>
</evidence>
<keyword evidence="1" id="KW-0677">Repeat</keyword>
<dbReference type="PANTHER" id="PTHR24198:SF165">
    <property type="entry name" value="ANKYRIN REPEAT-CONTAINING PROTEIN-RELATED"/>
    <property type="match status" value="1"/>
</dbReference>
<dbReference type="Proteomes" id="UP000182114">
    <property type="component" value="Unassembled WGS sequence"/>
</dbReference>
<protein>
    <submittedName>
        <fullName evidence="4">Ankyrin repeat</fullName>
    </submittedName>
</protein>
<evidence type="ECO:0000256" key="3">
    <source>
        <dbReference type="PROSITE-ProRule" id="PRU00023"/>
    </source>
</evidence>
<dbReference type="PROSITE" id="PS50088">
    <property type="entry name" value="ANK_REPEAT"/>
    <property type="match status" value="2"/>
</dbReference>
<dbReference type="PANTHER" id="PTHR24198">
    <property type="entry name" value="ANKYRIN REPEAT AND PROTEIN KINASE DOMAIN-CONTAINING PROTEIN"/>
    <property type="match status" value="1"/>
</dbReference>
<feature type="repeat" description="ANK" evidence="3">
    <location>
        <begin position="291"/>
        <end position="323"/>
    </location>
</feature>
<dbReference type="PROSITE" id="PS50297">
    <property type="entry name" value="ANK_REP_REGION"/>
    <property type="match status" value="2"/>
</dbReference>
<dbReference type="InterPro" id="IPR002110">
    <property type="entry name" value="Ankyrin_rpt"/>
</dbReference>
<dbReference type="Pfam" id="PF00023">
    <property type="entry name" value="Ank"/>
    <property type="match status" value="1"/>
</dbReference>
<evidence type="ECO:0000313" key="4">
    <source>
        <dbReference type="EMBL" id="SDF52808.1"/>
    </source>
</evidence>
<dbReference type="EMBL" id="FNBD01000021">
    <property type="protein sequence ID" value="SDF52808.1"/>
    <property type="molecule type" value="Genomic_DNA"/>
</dbReference>
<reference evidence="5" key="1">
    <citation type="submission" date="2016-10" db="EMBL/GenBank/DDBJ databases">
        <authorList>
            <person name="Varghese N."/>
            <person name="Submissions S."/>
        </authorList>
    </citation>
    <scope>NUCLEOTIDE SEQUENCE [LARGE SCALE GENOMIC DNA]</scope>
    <source>
        <strain evidence="5">DSM 24729</strain>
    </source>
</reference>
<keyword evidence="2 3" id="KW-0040">ANK repeat</keyword>
<dbReference type="SUPFAM" id="SSF48403">
    <property type="entry name" value="Ankyrin repeat"/>
    <property type="match status" value="1"/>
</dbReference>